<name>A0A892ZFB5_9NEIS</name>
<dbReference type="CDD" id="cd00761">
    <property type="entry name" value="Glyco_tranf_GTA_type"/>
    <property type="match status" value="1"/>
</dbReference>
<evidence type="ECO:0000313" key="3">
    <source>
        <dbReference type="Proteomes" id="UP000653156"/>
    </source>
</evidence>
<dbReference type="InterPro" id="IPR001173">
    <property type="entry name" value="Glyco_trans_2-like"/>
</dbReference>
<dbReference type="PANTHER" id="PTHR22916:SF3">
    <property type="entry name" value="UDP-GLCNAC:BETAGAL BETA-1,3-N-ACETYLGLUCOSAMINYLTRANSFERASE-LIKE PROTEIN 1"/>
    <property type="match status" value="1"/>
</dbReference>
<dbReference type="GO" id="GO:0016758">
    <property type="term" value="F:hexosyltransferase activity"/>
    <property type="evidence" value="ECO:0007669"/>
    <property type="project" value="UniProtKB-ARBA"/>
</dbReference>
<dbReference type="KEGG" id="ptes:JQU52_01430"/>
<dbReference type="PANTHER" id="PTHR22916">
    <property type="entry name" value="GLYCOSYLTRANSFERASE"/>
    <property type="match status" value="1"/>
</dbReference>
<dbReference type="Proteomes" id="UP000653156">
    <property type="component" value="Chromosome"/>
</dbReference>
<reference evidence="2" key="1">
    <citation type="submission" date="2021-02" db="EMBL/GenBank/DDBJ databases">
        <title>Neisseriaceae sp. 26B isolated from the cloaca of a Common Toad-headed Turtle (Mesoclemmys nasuta).</title>
        <authorList>
            <person name="Spergser J."/>
            <person name="Busse H.-J."/>
        </authorList>
    </citation>
    <scope>NUCLEOTIDE SEQUENCE</scope>
    <source>
        <strain evidence="2">26B</strain>
    </source>
</reference>
<dbReference type="Gene3D" id="3.90.550.10">
    <property type="entry name" value="Spore Coat Polysaccharide Biosynthesis Protein SpsA, Chain A"/>
    <property type="match status" value="1"/>
</dbReference>
<protein>
    <submittedName>
        <fullName evidence="2">Glycosyltransferase family 2 protein</fullName>
    </submittedName>
</protein>
<dbReference type="RefSeq" id="WP_379061154.1">
    <property type="nucleotide sequence ID" value="NZ_CP069798.1"/>
</dbReference>
<sequence length="114" mass="12849">MAVAISILVPVFNVEKYLRQCLDSIQSQTFKNFEVICINDGSTDTSLAILEDYAQQDTRFRIINKPNSGYGHSMNIGLGQCNGEYIGIVESDDYMLRPIIFWNGFSRNNSGSRL</sequence>
<dbReference type="AlphaFoldDB" id="A0A892ZFB5"/>
<accession>A0A892ZFB5</accession>
<proteinExistence type="predicted"/>
<dbReference type="InterPro" id="IPR029044">
    <property type="entry name" value="Nucleotide-diphossugar_trans"/>
</dbReference>
<evidence type="ECO:0000259" key="1">
    <source>
        <dbReference type="Pfam" id="PF00535"/>
    </source>
</evidence>
<organism evidence="2 3">
    <name type="scientific">Paralysiella testudinis</name>
    <dbReference type="NCBI Taxonomy" id="2809020"/>
    <lineage>
        <taxon>Bacteria</taxon>
        <taxon>Pseudomonadati</taxon>
        <taxon>Pseudomonadota</taxon>
        <taxon>Betaproteobacteria</taxon>
        <taxon>Neisseriales</taxon>
        <taxon>Neisseriaceae</taxon>
        <taxon>Paralysiella</taxon>
    </lineage>
</organism>
<feature type="domain" description="Glycosyltransferase 2-like" evidence="1">
    <location>
        <begin position="6"/>
        <end position="95"/>
    </location>
</feature>
<dbReference type="EMBL" id="CP069798">
    <property type="protein sequence ID" value="QRQ82125.1"/>
    <property type="molecule type" value="Genomic_DNA"/>
</dbReference>
<dbReference type="Pfam" id="PF00535">
    <property type="entry name" value="Glycos_transf_2"/>
    <property type="match status" value="1"/>
</dbReference>
<dbReference type="SUPFAM" id="SSF53448">
    <property type="entry name" value="Nucleotide-diphospho-sugar transferases"/>
    <property type="match status" value="1"/>
</dbReference>
<keyword evidence="3" id="KW-1185">Reference proteome</keyword>
<evidence type="ECO:0000313" key="2">
    <source>
        <dbReference type="EMBL" id="QRQ82125.1"/>
    </source>
</evidence>
<gene>
    <name evidence="2" type="ORF">JQU52_01430</name>
</gene>